<evidence type="ECO:0000256" key="2">
    <source>
        <dbReference type="ARBA" id="ARBA00007769"/>
    </source>
</evidence>
<evidence type="ECO:0000256" key="9">
    <source>
        <dbReference type="ARBA" id="ARBA00023002"/>
    </source>
</evidence>
<sequence>MTQHIQVPQDGQKITVRADQTLQVPDRPIIPFIEGDGVGRDVTPVMRKVVDAAVEMAYRGERQIRWMEIYAGEKATRLYGPDVWLPDETVAAIQSYLVSIKGPLTTPVGGGIRSLNVTMRQEMDLYVCLRPVRYFKGVPSPLKEPEKTDMVIFRENSEDIYAGIEYPAGSEGARQLIDFLTSQMGVSKFRHPDSTGVGVKPVSREGTERLVRKAIQYAIDHDKPSVTLVHKGNIMKFTEGAFRDWGYALAQREFGAQPIDGGVWCRLKNPKTGREIVIKDAITDAFFQQVLMRPAEYSVIATLNLNGDYISDAVAAQVGGIGIAPGANLSDTLALFEATHGTAPRYAGKDYVNPGSMILSAEMMLRHLGWTEAADLVIRAMEAAIQTKQVTYDFARLMDGARQVSCSGFGEVMIEQMAEF</sequence>
<feature type="binding site" evidence="13">
    <location>
        <position position="392"/>
    </location>
    <ligand>
        <name>NADP(+)</name>
        <dbReference type="ChEBI" id="CHEBI:58349"/>
    </ligand>
</feature>
<dbReference type="GO" id="GO:0051287">
    <property type="term" value="F:NAD binding"/>
    <property type="evidence" value="ECO:0007669"/>
    <property type="project" value="InterPro"/>
</dbReference>
<protein>
    <recommendedName>
        <fullName evidence="17">Isocitrate dehydrogenase [NADP]</fullName>
        <ecNumber evidence="17">1.1.1.42</ecNumber>
    </recommendedName>
</protein>
<feature type="modified residue" description="N6-acetyllysine" evidence="16">
    <location>
        <position position="143"/>
    </location>
</feature>
<dbReference type="SUPFAM" id="SSF53659">
    <property type="entry name" value="Isocitrate/Isopropylmalate dehydrogenase-like"/>
    <property type="match status" value="1"/>
</dbReference>
<accession>A0A7C9PFD4</accession>
<feature type="domain" description="Isopropylmalate dehydrogenase-like" evidence="18">
    <location>
        <begin position="29"/>
        <end position="413"/>
    </location>
</feature>
<keyword evidence="8 13" id="KW-0521">NADP</keyword>
<evidence type="ECO:0000256" key="17">
    <source>
        <dbReference type="RuleBase" id="RU004446"/>
    </source>
</evidence>
<evidence type="ECO:0000256" key="14">
    <source>
        <dbReference type="PIRSR" id="PIRSR604439-3"/>
    </source>
</evidence>
<feature type="binding site" evidence="12">
    <location>
        <position position="130"/>
    </location>
    <ligand>
        <name>D-threo-isocitrate</name>
        <dbReference type="ChEBI" id="CHEBI:15562"/>
    </ligand>
</feature>
<keyword evidence="4 17" id="KW-0329">Glyoxylate bypass</keyword>
<evidence type="ECO:0000256" key="7">
    <source>
        <dbReference type="ARBA" id="ARBA00022842"/>
    </source>
</evidence>
<proteinExistence type="inferred from homology"/>
<dbReference type="Gene3D" id="3.40.718.10">
    <property type="entry name" value="Isopropylmalate Dehydrogenase"/>
    <property type="match status" value="1"/>
</dbReference>
<keyword evidence="7 14" id="KW-0460">Magnesium</keyword>
<dbReference type="Pfam" id="PF00180">
    <property type="entry name" value="Iso_dh"/>
    <property type="match status" value="1"/>
</dbReference>
<gene>
    <name evidence="19" type="primary">icd</name>
    <name evidence="19" type="ORF">G3A44_04905</name>
</gene>
<comment type="cofactor">
    <cofactor evidence="1">
        <name>Mn(2+)</name>
        <dbReference type="ChEBI" id="CHEBI:29035"/>
    </cofactor>
</comment>
<dbReference type="Proteomes" id="UP000484255">
    <property type="component" value="Unassembled WGS sequence"/>
</dbReference>
<dbReference type="PANTHER" id="PTHR43504">
    <property type="entry name" value="ISOCITRATE DEHYDROGENASE [NADP]"/>
    <property type="match status" value="1"/>
</dbReference>
<organism evidence="19 20">
    <name type="scientific">Ideonella livida</name>
    <dbReference type="NCBI Taxonomy" id="2707176"/>
    <lineage>
        <taxon>Bacteria</taxon>
        <taxon>Pseudomonadati</taxon>
        <taxon>Pseudomonadota</taxon>
        <taxon>Betaproteobacteria</taxon>
        <taxon>Burkholderiales</taxon>
        <taxon>Sphaerotilaceae</taxon>
        <taxon>Ideonella</taxon>
    </lineage>
</organism>
<comment type="caution">
    <text evidence="19">The sequence shown here is derived from an EMBL/GenBank/DDBJ whole genome shotgun (WGS) entry which is preliminary data.</text>
</comment>
<evidence type="ECO:0000256" key="1">
    <source>
        <dbReference type="ARBA" id="ARBA00001936"/>
    </source>
</evidence>
<evidence type="ECO:0000259" key="18">
    <source>
        <dbReference type="SMART" id="SM01329"/>
    </source>
</evidence>
<comment type="cofactor">
    <cofactor evidence="14">
        <name>Mg(2+)</name>
        <dbReference type="ChEBI" id="CHEBI:18420"/>
    </cofactor>
    <cofactor evidence="14">
        <name>Mn(2+)</name>
        <dbReference type="ChEBI" id="CHEBI:29035"/>
    </cofactor>
    <text evidence="14">Binds 1 Mg(2+) or Mn(2+) ion per subunit.</text>
</comment>
<feature type="site" description="Critical for catalysis" evidence="15">
    <location>
        <position position="231"/>
    </location>
</feature>
<evidence type="ECO:0000256" key="15">
    <source>
        <dbReference type="PIRSR" id="PIRSR604439-4"/>
    </source>
</evidence>
<dbReference type="AlphaFoldDB" id="A0A7C9PFD4"/>
<feature type="site" description="Critical for catalysis" evidence="15">
    <location>
        <position position="161"/>
    </location>
</feature>
<keyword evidence="9" id="KW-0560">Oxidoreductase</keyword>
<feature type="binding site" evidence="13">
    <location>
        <begin position="340"/>
        <end position="346"/>
    </location>
    <ligand>
        <name>NADP(+)</name>
        <dbReference type="ChEBI" id="CHEBI:58349"/>
    </ligand>
</feature>
<comment type="catalytic activity">
    <reaction evidence="11">
        <text>D-threo-isocitrate + NADP(+) = 2-oxoglutarate + CO2 + NADPH</text>
        <dbReference type="Rhea" id="RHEA:19629"/>
        <dbReference type="ChEBI" id="CHEBI:15562"/>
        <dbReference type="ChEBI" id="CHEBI:16526"/>
        <dbReference type="ChEBI" id="CHEBI:16810"/>
        <dbReference type="ChEBI" id="CHEBI:57783"/>
        <dbReference type="ChEBI" id="CHEBI:58349"/>
        <dbReference type="EC" id="1.1.1.42"/>
    </reaction>
</comment>
<dbReference type="InterPro" id="IPR024084">
    <property type="entry name" value="IsoPropMal-DH-like_dom"/>
</dbReference>
<evidence type="ECO:0000256" key="3">
    <source>
        <dbReference type="ARBA" id="ARBA00011738"/>
    </source>
</evidence>
<feature type="binding site" evidence="12">
    <location>
        <position position="120"/>
    </location>
    <ligand>
        <name>D-threo-isocitrate</name>
        <dbReference type="ChEBI" id="CHEBI:15562"/>
    </ligand>
</feature>
<evidence type="ECO:0000256" key="8">
    <source>
        <dbReference type="ARBA" id="ARBA00022857"/>
    </source>
</evidence>
<evidence type="ECO:0000256" key="12">
    <source>
        <dbReference type="PIRSR" id="PIRSR604439-1"/>
    </source>
</evidence>
<feature type="binding site" evidence="12">
    <location>
        <position position="154"/>
    </location>
    <ligand>
        <name>D-threo-isocitrate</name>
        <dbReference type="ChEBI" id="CHEBI:15562"/>
    </ligand>
</feature>
<name>A0A7C9PFD4_9BURK</name>
<dbReference type="InterPro" id="IPR019818">
    <property type="entry name" value="IsoCit/isopropylmalate_DH_CS"/>
</dbReference>
<feature type="binding site" evidence="13">
    <location>
        <position position="105"/>
    </location>
    <ligand>
        <name>NADP(+)</name>
        <dbReference type="ChEBI" id="CHEBI:58349"/>
    </ligand>
</feature>
<evidence type="ECO:0000256" key="5">
    <source>
        <dbReference type="ARBA" id="ARBA00022532"/>
    </source>
</evidence>
<dbReference type="PROSITE" id="PS00470">
    <property type="entry name" value="IDH_IMDH"/>
    <property type="match status" value="1"/>
</dbReference>
<feature type="modified residue" description="Phosphoserine" evidence="16">
    <location>
        <position position="114"/>
    </location>
</feature>
<dbReference type="NCBIfam" id="NF005425">
    <property type="entry name" value="PRK07006.1"/>
    <property type="match status" value="1"/>
</dbReference>
<evidence type="ECO:0000313" key="20">
    <source>
        <dbReference type="Proteomes" id="UP000484255"/>
    </source>
</evidence>
<feature type="binding site" evidence="13">
    <location>
        <position position="396"/>
    </location>
    <ligand>
        <name>NADP(+)</name>
        <dbReference type="ChEBI" id="CHEBI:58349"/>
    </ligand>
</feature>
<evidence type="ECO:0000256" key="11">
    <source>
        <dbReference type="ARBA" id="ARBA00023554"/>
    </source>
</evidence>
<comment type="subunit">
    <text evidence="3">Homodimer.</text>
</comment>
<keyword evidence="6 17" id="KW-0479">Metal-binding</keyword>
<dbReference type="GO" id="GO:0006097">
    <property type="term" value="P:glyoxylate cycle"/>
    <property type="evidence" value="ECO:0007669"/>
    <property type="project" value="UniProtKB-KW"/>
</dbReference>
<feature type="binding site" evidence="12">
    <location>
        <position position="116"/>
    </location>
    <ligand>
        <name>D-threo-isocitrate</name>
        <dbReference type="ChEBI" id="CHEBI:15562"/>
    </ligand>
</feature>
<dbReference type="GO" id="GO:0004450">
    <property type="term" value="F:isocitrate dehydrogenase (NADP+) activity"/>
    <property type="evidence" value="ECO:0007669"/>
    <property type="project" value="UniProtKB-UniRule"/>
</dbReference>
<evidence type="ECO:0000256" key="4">
    <source>
        <dbReference type="ARBA" id="ARBA00022435"/>
    </source>
</evidence>
<keyword evidence="5 17" id="KW-0816">Tricarboxylic acid cycle</keyword>
<dbReference type="RefSeq" id="WP_163456396.1">
    <property type="nucleotide sequence ID" value="NZ_JAAGOH010000004.1"/>
</dbReference>
<dbReference type="InterPro" id="IPR004439">
    <property type="entry name" value="Isocitrate_DH_NADP_dimer_prok"/>
</dbReference>
<keyword evidence="20" id="KW-1185">Reference proteome</keyword>
<evidence type="ECO:0000256" key="13">
    <source>
        <dbReference type="PIRSR" id="PIRSR604439-2"/>
    </source>
</evidence>
<dbReference type="SMART" id="SM01329">
    <property type="entry name" value="Iso_dh"/>
    <property type="match status" value="1"/>
</dbReference>
<dbReference type="GO" id="GO:0000287">
    <property type="term" value="F:magnesium ion binding"/>
    <property type="evidence" value="ECO:0007669"/>
    <property type="project" value="InterPro"/>
</dbReference>
<feature type="binding site" evidence="13">
    <location>
        <position position="353"/>
    </location>
    <ligand>
        <name>NADP(+)</name>
        <dbReference type="ChEBI" id="CHEBI:58349"/>
    </ligand>
</feature>
<reference evidence="19 20" key="1">
    <citation type="submission" date="2020-02" db="EMBL/GenBank/DDBJ databases">
        <title>Ideonella bacterium strain TBM-1.</title>
        <authorList>
            <person name="Chen W.-M."/>
        </authorList>
    </citation>
    <scope>NUCLEOTIDE SEQUENCE [LARGE SCALE GENOMIC DNA]</scope>
    <source>
        <strain evidence="19 20">TBM-1</strain>
    </source>
</reference>
<evidence type="ECO:0000256" key="6">
    <source>
        <dbReference type="ARBA" id="ARBA00022723"/>
    </source>
</evidence>
<feature type="binding site" evidence="12">
    <location>
        <position position="114"/>
    </location>
    <ligand>
        <name>D-threo-isocitrate</name>
        <dbReference type="ChEBI" id="CHEBI:15562"/>
    </ligand>
</feature>
<evidence type="ECO:0000256" key="16">
    <source>
        <dbReference type="PIRSR" id="PIRSR604439-5"/>
    </source>
</evidence>
<keyword evidence="10 14" id="KW-0464">Manganese</keyword>
<evidence type="ECO:0000256" key="10">
    <source>
        <dbReference type="ARBA" id="ARBA00023211"/>
    </source>
</evidence>
<dbReference type="GO" id="GO:0006099">
    <property type="term" value="P:tricarboxylic acid cycle"/>
    <property type="evidence" value="ECO:0007669"/>
    <property type="project" value="UniProtKB-UniRule"/>
</dbReference>
<evidence type="ECO:0000313" key="19">
    <source>
        <dbReference type="EMBL" id="NDY90536.1"/>
    </source>
</evidence>
<feature type="binding site" evidence="14">
    <location>
        <position position="308"/>
    </location>
    <ligand>
        <name>Mg(2+)</name>
        <dbReference type="ChEBI" id="CHEBI:18420"/>
    </ligand>
</feature>
<dbReference type="EC" id="1.1.1.42" evidence="17"/>
<dbReference type="NCBIfam" id="TIGR00183">
    <property type="entry name" value="prok_nadp_idh"/>
    <property type="match status" value="1"/>
</dbReference>
<dbReference type="PANTHER" id="PTHR43504:SF1">
    <property type="entry name" value="ISOCITRATE DEHYDROGENASE [NADP]"/>
    <property type="match status" value="1"/>
</dbReference>
<dbReference type="EMBL" id="JAAGOH010000004">
    <property type="protein sequence ID" value="NDY90536.1"/>
    <property type="molecule type" value="Genomic_DNA"/>
</dbReference>
<feature type="modified residue" description="N6-succinyllysine" evidence="16">
    <location>
        <position position="101"/>
    </location>
</feature>
<comment type="similarity">
    <text evidence="2">Belongs to the isocitrate and isopropylmalate dehydrogenases family.</text>
</comment>